<dbReference type="RefSeq" id="WP_345366591.1">
    <property type="nucleotide sequence ID" value="NZ_BAABHJ010000040.1"/>
</dbReference>
<reference evidence="3" key="1">
    <citation type="journal article" date="2019" name="Int. J. Syst. Evol. Microbiol.">
        <title>The Global Catalogue of Microorganisms (GCM) 10K type strain sequencing project: providing services to taxonomists for standard genome sequencing and annotation.</title>
        <authorList>
            <consortium name="The Broad Institute Genomics Platform"/>
            <consortium name="The Broad Institute Genome Sequencing Center for Infectious Disease"/>
            <person name="Wu L."/>
            <person name="Ma J."/>
        </authorList>
    </citation>
    <scope>NUCLEOTIDE SEQUENCE [LARGE SCALE GENOMIC DNA]</scope>
    <source>
        <strain evidence="3">JCM 17938</strain>
    </source>
</reference>
<name>A0ABP8TWP9_9ACTN</name>
<comment type="caution">
    <text evidence="2">The sequence shown here is derived from an EMBL/GenBank/DDBJ whole genome shotgun (WGS) entry which is preliminary data.</text>
</comment>
<sequence>MLNARSDKNILEATMSQEKKQPLTSEEEAALRREIEKGAGDWTVTRIEVDGKPLPVRHR</sequence>
<keyword evidence="3" id="KW-1185">Reference proteome</keyword>
<accession>A0ABP8TWP9</accession>
<dbReference type="EMBL" id="BAABHJ010000040">
    <property type="protein sequence ID" value="GAA4618380.1"/>
    <property type="molecule type" value="Genomic_DNA"/>
</dbReference>
<feature type="region of interest" description="Disordered" evidence="1">
    <location>
        <begin position="1"/>
        <end position="27"/>
    </location>
</feature>
<feature type="compositionally biased region" description="Basic and acidic residues" evidence="1">
    <location>
        <begin position="1"/>
        <end position="10"/>
    </location>
</feature>
<protein>
    <submittedName>
        <fullName evidence="2">Uncharacterized protein</fullName>
    </submittedName>
</protein>
<evidence type="ECO:0000313" key="3">
    <source>
        <dbReference type="Proteomes" id="UP001500212"/>
    </source>
</evidence>
<evidence type="ECO:0000313" key="2">
    <source>
        <dbReference type="EMBL" id="GAA4618380.1"/>
    </source>
</evidence>
<proteinExistence type="predicted"/>
<organism evidence="2 3">
    <name type="scientific">Actinoallomurus liliacearum</name>
    <dbReference type="NCBI Taxonomy" id="1080073"/>
    <lineage>
        <taxon>Bacteria</taxon>
        <taxon>Bacillati</taxon>
        <taxon>Actinomycetota</taxon>
        <taxon>Actinomycetes</taxon>
        <taxon>Streptosporangiales</taxon>
        <taxon>Thermomonosporaceae</taxon>
        <taxon>Actinoallomurus</taxon>
    </lineage>
</organism>
<evidence type="ECO:0000256" key="1">
    <source>
        <dbReference type="SAM" id="MobiDB-lite"/>
    </source>
</evidence>
<gene>
    <name evidence="2" type="ORF">GCM10023195_82580</name>
</gene>
<dbReference type="Proteomes" id="UP001500212">
    <property type="component" value="Unassembled WGS sequence"/>
</dbReference>